<dbReference type="PANTHER" id="PTHR33116:SF78">
    <property type="entry name" value="OS12G0587133 PROTEIN"/>
    <property type="match status" value="1"/>
</dbReference>
<proteinExistence type="predicted"/>
<dbReference type="AlphaFoldDB" id="A0AAQ3SY59"/>
<evidence type="ECO:0000313" key="1">
    <source>
        <dbReference type="EMBL" id="WVZ62222.1"/>
    </source>
</evidence>
<evidence type="ECO:0008006" key="3">
    <source>
        <dbReference type="Google" id="ProtNLM"/>
    </source>
</evidence>
<reference evidence="1 2" key="1">
    <citation type="submission" date="2024-02" db="EMBL/GenBank/DDBJ databases">
        <title>High-quality chromosome-scale genome assembly of Pensacola bahiagrass (Paspalum notatum Flugge var. saurae).</title>
        <authorList>
            <person name="Vega J.M."/>
            <person name="Podio M."/>
            <person name="Orjuela J."/>
            <person name="Siena L.A."/>
            <person name="Pessino S.C."/>
            <person name="Combes M.C."/>
            <person name="Mariac C."/>
            <person name="Albertini E."/>
            <person name="Pupilli F."/>
            <person name="Ortiz J.P.A."/>
            <person name="Leblanc O."/>
        </authorList>
    </citation>
    <scope>NUCLEOTIDE SEQUENCE [LARGE SCALE GENOMIC DNA]</scope>
    <source>
        <strain evidence="1">R1</strain>
        <tissue evidence="1">Leaf</tissue>
    </source>
</reference>
<organism evidence="1 2">
    <name type="scientific">Paspalum notatum var. saurae</name>
    <dbReference type="NCBI Taxonomy" id="547442"/>
    <lineage>
        <taxon>Eukaryota</taxon>
        <taxon>Viridiplantae</taxon>
        <taxon>Streptophyta</taxon>
        <taxon>Embryophyta</taxon>
        <taxon>Tracheophyta</taxon>
        <taxon>Spermatophyta</taxon>
        <taxon>Magnoliopsida</taxon>
        <taxon>Liliopsida</taxon>
        <taxon>Poales</taxon>
        <taxon>Poaceae</taxon>
        <taxon>PACMAD clade</taxon>
        <taxon>Panicoideae</taxon>
        <taxon>Andropogonodae</taxon>
        <taxon>Paspaleae</taxon>
        <taxon>Paspalinae</taxon>
        <taxon>Paspalum</taxon>
    </lineage>
</organism>
<dbReference type="PANTHER" id="PTHR33116">
    <property type="entry name" value="REVERSE TRANSCRIPTASE ZINC-BINDING DOMAIN-CONTAINING PROTEIN-RELATED-RELATED"/>
    <property type="match status" value="1"/>
</dbReference>
<accession>A0AAQ3SY59</accession>
<evidence type="ECO:0000313" key="2">
    <source>
        <dbReference type="Proteomes" id="UP001341281"/>
    </source>
</evidence>
<dbReference type="EMBL" id="CP144747">
    <property type="protein sequence ID" value="WVZ62222.1"/>
    <property type="molecule type" value="Genomic_DNA"/>
</dbReference>
<name>A0AAQ3SY59_PASNO</name>
<sequence length="167" mass="19078">MPLTCRPLRRVDFLPLLDKLAGQLLAWKGKLLDKAGRLTLVNSVLTAVPVHFLTVFPLKKWAIKKIDKIRRWLWLNRTDSNRPWAGSHIPCAKIDAALFRASTSVTVGNGLKTKFWHDAWPSGKALIDIAPRLYPLAWRKNKSVAEQLVNLNWMRGLWRMEKCATDG</sequence>
<protein>
    <recommendedName>
        <fullName evidence="3">Reverse transcriptase</fullName>
    </recommendedName>
</protein>
<dbReference type="Proteomes" id="UP001341281">
    <property type="component" value="Chromosome 03"/>
</dbReference>
<gene>
    <name evidence="1" type="ORF">U9M48_011989</name>
</gene>
<keyword evidence="2" id="KW-1185">Reference proteome</keyword>